<evidence type="ECO:0000313" key="1">
    <source>
        <dbReference type="EMBL" id="KAA8519138.1"/>
    </source>
</evidence>
<proteinExistence type="predicted"/>
<dbReference type="InterPro" id="IPR021325">
    <property type="entry name" value="CCB2/CCB4"/>
</dbReference>
<sequence>MPTFCGKPDNSEEIEELAARGMKFINRFANCELRSLVLVDRSVIGSDSSTTNYPGKIPCGPDHPIQSTFPQLKFEVYYFNPDIARSLPIYVGGVSPLAVLFNRTASGIAPVADASSPQSKADLLTLGLAVTNILAGLFSSYNGDHRILKLSGLRYGYKV</sequence>
<dbReference type="PANTHER" id="PTHR34943">
    <property type="match status" value="1"/>
</dbReference>
<keyword evidence="2" id="KW-1185">Reference proteome</keyword>
<dbReference type="GO" id="GO:0010190">
    <property type="term" value="P:cytochrome b6f complex assembly"/>
    <property type="evidence" value="ECO:0007669"/>
    <property type="project" value="TreeGrafter"/>
</dbReference>
<name>A0A5J4ZNB8_9ASTE</name>
<dbReference type="OrthoDB" id="1737373at2759"/>
<dbReference type="InterPro" id="IPR044705">
    <property type="entry name" value="CCB4"/>
</dbReference>
<accession>A0A5J4ZNB8</accession>
<dbReference type="Proteomes" id="UP000325577">
    <property type="component" value="Linkage Group LG6"/>
</dbReference>
<dbReference type="EMBL" id="CM018049">
    <property type="protein sequence ID" value="KAA8519138.1"/>
    <property type="molecule type" value="Genomic_DNA"/>
</dbReference>
<dbReference type="Pfam" id="PF11152">
    <property type="entry name" value="CCB2_CCB4"/>
    <property type="match status" value="1"/>
</dbReference>
<gene>
    <name evidence="1" type="ORF">F0562_013389</name>
</gene>
<protein>
    <submittedName>
        <fullName evidence="1">Uncharacterized protein</fullName>
    </submittedName>
</protein>
<dbReference type="PANTHER" id="PTHR34943:SF2">
    <property type="entry name" value="PROTEIN COFACTOR ASSEMBLY OF COMPLEX C SUBUNIT B CCB4, CHLOROPLASTIC"/>
    <property type="match status" value="1"/>
</dbReference>
<reference evidence="1 2" key="1">
    <citation type="submission" date="2019-09" db="EMBL/GenBank/DDBJ databases">
        <title>A chromosome-level genome assembly of the Chinese tupelo Nyssa sinensis.</title>
        <authorList>
            <person name="Yang X."/>
            <person name="Kang M."/>
            <person name="Yang Y."/>
            <person name="Xiong H."/>
            <person name="Wang M."/>
            <person name="Zhang Z."/>
            <person name="Wang Z."/>
            <person name="Wu H."/>
            <person name="Ma T."/>
            <person name="Liu J."/>
            <person name="Xi Z."/>
        </authorList>
    </citation>
    <scope>NUCLEOTIDE SEQUENCE [LARGE SCALE GENOMIC DNA]</scope>
    <source>
        <strain evidence="1">J267</strain>
        <tissue evidence="1">Leaf</tissue>
    </source>
</reference>
<organism evidence="1 2">
    <name type="scientific">Nyssa sinensis</name>
    <dbReference type="NCBI Taxonomy" id="561372"/>
    <lineage>
        <taxon>Eukaryota</taxon>
        <taxon>Viridiplantae</taxon>
        <taxon>Streptophyta</taxon>
        <taxon>Embryophyta</taxon>
        <taxon>Tracheophyta</taxon>
        <taxon>Spermatophyta</taxon>
        <taxon>Magnoliopsida</taxon>
        <taxon>eudicotyledons</taxon>
        <taxon>Gunneridae</taxon>
        <taxon>Pentapetalae</taxon>
        <taxon>asterids</taxon>
        <taxon>Cornales</taxon>
        <taxon>Nyssaceae</taxon>
        <taxon>Nyssa</taxon>
    </lineage>
</organism>
<dbReference type="GO" id="GO:0009507">
    <property type="term" value="C:chloroplast"/>
    <property type="evidence" value="ECO:0007669"/>
    <property type="project" value="TreeGrafter"/>
</dbReference>
<evidence type="ECO:0000313" key="2">
    <source>
        <dbReference type="Proteomes" id="UP000325577"/>
    </source>
</evidence>
<dbReference type="AlphaFoldDB" id="A0A5J4ZNB8"/>